<gene>
    <name evidence="2" type="ORF">PAC_17720</name>
</gene>
<proteinExistence type="predicted"/>
<reference evidence="2 3" key="1">
    <citation type="submission" date="2016-03" db="EMBL/GenBank/DDBJ databases">
        <authorList>
            <person name="Ploux O."/>
        </authorList>
    </citation>
    <scope>NUCLEOTIDE SEQUENCE [LARGE SCALE GENOMIC DNA]</scope>
    <source>
        <strain evidence="2 3">UAMH 11012</strain>
    </source>
</reference>
<dbReference type="OrthoDB" id="10584187at2759"/>
<evidence type="ECO:0000313" key="2">
    <source>
        <dbReference type="EMBL" id="CZR67821.1"/>
    </source>
</evidence>
<dbReference type="EMBL" id="FJOG01000047">
    <property type="protein sequence ID" value="CZR67821.1"/>
    <property type="molecule type" value="Genomic_DNA"/>
</dbReference>
<accession>A0A1L7XRZ4</accession>
<feature type="region of interest" description="Disordered" evidence="1">
    <location>
        <begin position="218"/>
        <end position="248"/>
    </location>
</feature>
<organism evidence="2 3">
    <name type="scientific">Phialocephala subalpina</name>
    <dbReference type="NCBI Taxonomy" id="576137"/>
    <lineage>
        <taxon>Eukaryota</taxon>
        <taxon>Fungi</taxon>
        <taxon>Dikarya</taxon>
        <taxon>Ascomycota</taxon>
        <taxon>Pezizomycotina</taxon>
        <taxon>Leotiomycetes</taxon>
        <taxon>Helotiales</taxon>
        <taxon>Mollisiaceae</taxon>
        <taxon>Phialocephala</taxon>
        <taxon>Phialocephala fortinii species complex</taxon>
    </lineage>
</organism>
<evidence type="ECO:0000313" key="3">
    <source>
        <dbReference type="Proteomes" id="UP000184330"/>
    </source>
</evidence>
<sequence>MDRETNTLRYLEWRATQVIGDLQAQGLGTKAKLDEAFEAHKVVFEERYGASRTALAASKWGAQESPIGLLQRAIRAILKNYDPRYGLNSKEEEISQEFYNRSFVAPPPPWAFPPRVEQPQYQHQASSAANPPQRYMVLIGPYCGDDGQICSIAGKHFGVYFRRQRRQKEDTLVVWSELTYERKNRERNIKQSSIETLDYAWTFLRLWAEEADQHMKRALGRAEQTSAKRPTINSGPTKQSGTGSTLTTTSGITAAQSFDTAVATSIKPSGSYPRFGTF</sequence>
<name>A0A1L7XRZ4_9HELO</name>
<protein>
    <submittedName>
        <fullName evidence="2">Uncharacterized protein</fullName>
    </submittedName>
</protein>
<dbReference type="Proteomes" id="UP000184330">
    <property type="component" value="Unassembled WGS sequence"/>
</dbReference>
<evidence type="ECO:0000256" key="1">
    <source>
        <dbReference type="SAM" id="MobiDB-lite"/>
    </source>
</evidence>
<dbReference type="AlphaFoldDB" id="A0A1L7XRZ4"/>
<keyword evidence="3" id="KW-1185">Reference proteome</keyword>
<feature type="compositionally biased region" description="Polar residues" evidence="1">
    <location>
        <begin position="223"/>
        <end position="239"/>
    </location>
</feature>